<keyword evidence="2" id="KW-1133">Transmembrane helix</keyword>
<sequence length="351" mass="38050">MTIEKLDETLDAVETVSDIATVGAILKTARENKGITIEAAALQLHLRPRILIDIEADNFDNIASNTYARGYIKNYARFIEADIDAIKLCLNQQIPEHVPPTMQSFSRKTSREARDSRLNLVTYAIVFILLAMLVLWWVQKSDLITQSNFALPTVEEMQAEATTSDETYADLLVPIERVNNPQNPPAEVTVDNPLADNQSALSPTDLPQATVNADVVNAPETAITGSNEATSVTNEVTDNRAPASTETTKPAPANPEQTNQSEIEPAANGLSVVKMSLSADCWINLVDVDGKVLVDGVKTAGHEVNVSGKAPFKLILGAPQAVSLTFDGNKVDLSEYDNGRVARITLTQPNE</sequence>
<dbReference type="Proteomes" id="UP001163714">
    <property type="component" value="Unassembled WGS sequence"/>
</dbReference>
<feature type="region of interest" description="Disordered" evidence="1">
    <location>
        <begin position="222"/>
        <end position="263"/>
    </location>
</feature>
<evidence type="ECO:0000259" key="3">
    <source>
        <dbReference type="Pfam" id="PF13464"/>
    </source>
</evidence>
<organism evidence="4 5">
    <name type="scientific">Shewanella subflava</name>
    <dbReference type="NCBI Taxonomy" id="2986476"/>
    <lineage>
        <taxon>Bacteria</taxon>
        <taxon>Pseudomonadati</taxon>
        <taxon>Pseudomonadota</taxon>
        <taxon>Gammaproteobacteria</taxon>
        <taxon>Alteromonadales</taxon>
        <taxon>Shewanellaceae</taxon>
        <taxon>Shewanella</taxon>
    </lineage>
</organism>
<feature type="transmembrane region" description="Helical" evidence="2">
    <location>
        <begin position="118"/>
        <end position="138"/>
    </location>
</feature>
<dbReference type="PANTHER" id="PTHR34475:SF1">
    <property type="entry name" value="CYTOSKELETON PROTEIN RODZ"/>
    <property type="match status" value="1"/>
</dbReference>
<name>A0ABT3I537_9GAMM</name>
<dbReference type="Pfam" id="PF13413">
    <property type="entry name" value="HTH_25"/>
    <property type="match status" value="1"/>
</dbReference>
<feature type="compositionally biased region" description="Polar residues" evidence="1">
    <location>
        <begin position="223"/>
        <end position="248"/>
    </location>
</feature>
<keyword evidence="5" id="KW-1185">Reference proteome</keyword>
<evidence type="ECO:0000256" key="2">
    <source>
        <dbReference type="SAM" id="Phobius"/>
    </source>
</evidence>
<evidence type="ECO:0000256" key="1">
    <source>
        <dbReference type="SAM" id="MobiDB-lite"/>
    </source>
</evidence>
<reference evidence="4" key="1">
    <citation type="submission" date="2022-10" db="EMBL/GenBank/DDBJ databases">
        <title>Shewanella flava sp. nov, isolated from the estuary of the Fenhe River into the Yellow River.</title>
        <authorList>
            <person name="Li Y."/>
        </authorList>
    </citation>
    <scope>NUCLEOTIDE SEQUENCE</scope>
    <source>
        <strain evidence="4">FYR11-62</strain>
    </source>
</reference>
<feature type="domain" description="Cytoskeleton protein RodZ-like C-terminal" evidence="3">
    <location>
        <begin position="275"/>
        <end position="345"/>
    </location>
</feature>
<gene>
    <name evidence="4" type="ORF">OHT75_01665</name>
</gene>
<dbReference type="RefSeq" id="WP_264724646.1">
    <property type="nucleotide sequence ID" value="NZ_JAPDMX010000002.1"/>
</dbReference>
<keyword evidence="2" id="KW-0812">Transmembrane</keyword>
<dbReference type="PANTHER" id="PTHR34475">
    <property type="match status" value="1"/>
</dbReference>
<evidence type="ECO:0000313" key="5">
    <source>
        <dbReference type="Proteomes" id="UP001163714"/>
    </source>
</evidence>
<dbReference type="InterPro" id="IPR050400">
    <property type="entry name" value="Bact_Cytoskel_RodZ"/>
</dbReference>
<dbReference type="InterPro" id="IPR025194">
    <property type="entry name" value="RodZ-like_C"/>
</dbReference>
<protein>
    <submittedName>
        <fullName evidence="4">DUF4115 domain-containing protein</fullName>
    </submittedName>
</protein>
<proteinExistence type="predicted"/>
<keyword evidence="2" id="KW-0472">Membrane</keyword>
<comment type="caution">
    <text evidence="4">The sequence shown here is derived from an EMBL/GenBank/DDBJ whole genome shotgun (WGS) entry which is preliminary data.</text>
</comment>
<dbReference type="Pfam" id="PF13464">
    <property type="entry name" value="RodZ_C"/>
    <property type="match status" value="1"/>
</dbReference>
<evidence type="ECO:0000313" key="4">
    <source>
        <dbReference type="EMBL" id="MCW3171181.1"/>
    </source>
</evidence>
<dbReference type="InterPro" id="IPR010982">
    <property type="entry name" value="Lambda_DNA-bd_dom_sf"/>
</dbReference>
<dbReference type="EMBL" id="JAPDMX010000002">
    <property type="protein sequence ID" value="MCW3171181.1"/>
    <property type="molecule type" value="Genomic_DNA"/>
</dbReference>
<accession>A0ABT3I537</accession>
<dbReference type="Gene3D" id="1.10.260.40">
    <property type="entry name" value="lambda repressor-like DNA-binding domains"/>
    <property type="match status" value="1"/>
</dbReference>